<dbReference type="Gene3D" id="3.40.50.2300">
    <property type="match status" value="1"/>
</dbReference>
<comment type="caution">
    <text evidence="1">The sequence shown here is derived from an EMBL/GenBank/DDBJ whole genome shotgun (WGS) entry which is preliminary data.</text>
</comment>
<sequence>MNGFLVMFDWDCKRYSALRGELRRIGYPCQCVKDLCALRRGCPGEEPGLILVDFDYLSNATDVLACLRRRLPLVKVIGISSKHFHPELRDAFRDQIFACVQKPLNFQEVEFLVRSFFQDMLERETHQQTQA</sequence>
<proteinExistence type="predicted"/>
<protein>
    <recommendedName>
        <fullName evidence="2">Response regulator</fullName>
    </recommendedName>
</protein>
<evidence type="ECO:0000313" key="1">
    <source>
        <dbReference type="EMBL" id="HGH59798.1"/>
    </source>
</evidence>
<dbReference type="InterPro" id="IPR011006">
    <property type="entry name" value="CheY-like_superfamily"/>
</dbReference>
<name>A0A7C4AQ40_9BACT</name>
<accession>A0A7C4AQ40</accession>
<dbReference type="AlphaFoldDB" id="A0A7C4AQ40"/>
<dbReference type="SUPFAM" id="SSF52172">
    <property type="entry name" value="CheY-like"/>
    <property type="match status" value="1"/>
</dbReference>
<organism evidence="1">
    <name type="scientific">Desulfomonile tiedjei</name>
    <dbReference type="NCBI Taxonomy" id="2358"/>
    <lineage>
        <taxon>Bacteria</taxon>
        <taxon>Pseudomonadati</taxon>
        <taxon>Thermodesulfobacteriota</taxon>
        <taxon>Desulfomonilia</taxon>
        <taxon>Desulfomonilales</taxon>
        <taxon>Desulfomonilaceae</taxon>
        <taxon>Desulfomonile</taxon>
    </lineage>
</organism>
<dbReference type="EMBL" id="DTGT01000022">
    <property type="protein sequence ID" value="HGH59798.1"/>
    <property type="molecule type" value="Genomic_DNA"/>
</dbReference>
<evidence type="ECO:0008006" key="2">
    <source>
        <dbReference type="Google" id="ProtNLM"/>
    </source>
</evidence>
<gene>
    <name evidence="1" type="ORF">ENV54_00715</name>
</gene>
<reference evidence="1" key="1">
    <citation type="journal article" date="2020" name="mSystems">
        <title>Genome- and Community-Level Interaction Insights into Carbon Utilization and Element Cycling Functions of Hydrothermarchaeota in Hydrothermal Sediment.</title>
        <authorList>
            <person name="Zhou Z."/>
            <person name="Liu Y."/>
            <person name="Xu W."/>
            <person name="Pan J."/>
            <person name="Luo Z.H."/>
            <person name="Li M."/>
        </authorList>
    </citation>
    <scope>NUCLEOTIDE SEQUENCE [LARGE SCALE GENOMIC DNA]</scope>
    <source>
        <strain evidence="1">SpSt-769</strain>
    </source>
</reference>